<dbReference type="InterPro" id="IPR011992">
    <property type="entry name" value="EF-hand-dom_pair"/>
</dbReference>
<dbReference type="PANTHER" id="PTHR13068">
    <property type="entry name" value="CGI-12 PROTEIN-RELATED"/>
    <property type="match status" value="1"/>
</dbReference>
<dbReference type="Pfam" id="PF13202">
    <property type="entry name" value="EF-hand_5"/>
    <property type="match status" value="1"/>
</dbReference>
<dbReference type="PROSITE" id="PS00018">
    <property type="entry name" value="EF_HAND_1"/>
    <property type="match status" value="1"/>
</dbReference>
<name>A0A7S0HDI1_9CRYP</name>
<dbReference type="EMBL" id="HBEO01004488">
    <property type="protein sequence ID" value="CAD8470778.1"/>
    <property type="molecule type" value="Transcribed_RNA"/>
</dbReference>
<dbReference type="PANTHER" id="PTHR13068:SF112">
    <property type="entry name" value="TRANSCRIPTION TERMINATION FACTOR 3, MITOCHONDRIAL"/>
    <property type="match status" value="1"/>
</dbReference>
<feature type="domain" description="EF-hand" evidence="4">
    <location>
        <begin position="129"/>
        <end position="164"/>
    </location>
</feature>
<dbReference type="CDD" id="cd00051">
    <property type="entry name" value="EFh"/>
    <property type="match status" value="1"/>
</dbReference>
<evidence type="ECO:0000256" key="3">
    <source>
        <dbReference type="ARBA" id="ARBA00022946"/>
    </source>
</evidence>
<keyword evidence="3" id="KW-0809">Transit peptide</keyword>
<dbReference type="Gene3D" id="1.10.238.10">
    <property type="entry name" value="EF-hand"/>
    <property type="match status" value="1"/>
</dbReference>
<comment type="similarity">
    <text evidence="1">Belongs to the mTERF family.</text>
</comment>
<evidence type="ECO:0000313" key="5">
    <source>
        <dbReference type="EMBL" id="CAD8470778.1"/>
    </source>
</evidence>
<dbReference type="GO" id="GO:0005509">
    <property type="term" value="F:calcium ion binding"/>
    <property type="evidence" value="ECO:0007669"/>
    <property type="project" value="InterPro"/>
</dbReference>
<gene>
    <name evidence="5" type="ORF">HPHI1048_LOCUS3204</name>
</gene>
<dbReference type="InterPro" id="IPR002048">
    <property type="entry name" value="EF_hand_dom"/>
</dbReference>
<sequence>MNLMFLVCMTRFVTKAIIILVICDVLTCTSERKTLFAYVKTLHSFSHFYAEPKLKKCLRERPDTCRPRTSVSCRGYEMDASFKDPRFNLFNSNSRPLNEQREELNRKHMDREAMYQNMKRRIRASSYELGLQDIRKFFSQFDADKDGVIDWSEFQSLLEGMGMRPFMLSEAEKRMIFKEMGASQRNLYVQAREFFKWMRGAKQEGIELQRSRPEQEEQVLVKGKTGSSSKLVSGWTYGASSATPPHEYSVDTLGVTDVDDELGMANFGVEKYLRDILRWTNAPEKQVREVVYFLANEVSIPPSKLEPLAISHPEVFESSVDFTLRRNVQFLLEMGVPRSKIPALILKSPELLLTGRFLVQDLVAFLIEIGVREERVGRCLSRNPQMLMSGLQSSMISTLEFLIIEGGIPRSKVGEVIEMFPRLMSYNVEFNLRQKIHFLRLEFDLEPEAVGSILLKFPQLLGLSLEANIKPTNQFLMDSLKMTQPDVKRLILQTPQILGLNVHKNLEPKIDFFVKDVGVPLDKLVSAIRTAPSLLTLSVSSNLRPKMMYLTTDGGYTVEDIIRSPNVFLYSMNRMRSRVETMRKINKTIGLSSLLSFSDKDFEARFGFNIH</sequence>
<proteinExistence type="inferred from homology"/>
<reference evidence="5" key="1">
    <citation type="submission" date="2021-01" db="EMBL/GenBank/DDBJ databases">
        <authorList>
            <person name="Corre E."/>
            <person name="Pelletier E."/>
            <person name="Niang G."/>
            <person name="Scheremetjew M."/>
            <person name="Finn R."/>
            <person name="Kale V."/>
            <person name="Holt S."/>
            <person name="Cochrane G."/>
            <person name="Meng A."/>
            <person name="Brown T."/>
            <person name="Cohen L."/>
        </authorList>
    </citation>
    <scope>NUCLEOTIDE SEQUENCE</scope>
    <source>
        <strain evidence="5">CCMP325</strain>
    </source>
</reference>
<dbReference type="InterPro" id="IPR018247">
    <property type="entry name" value="EF_Hand_1_Ca_BS"/>
</dbReference>
<dbReference type="Pfam" id="PF02536">
    <property type="entry name" value="mTERF"/>
    <property type="match status" value="1"/>
</dbReference>
<evidence type="ECO:0000256" key="2">
    <source>
        <dbReference type="ARBA" id="ARBA00022837"/>
    </source>
</evidence>
<dbReference type="InterPro" id="IPR003690">
    <property type="entry name" value="MTERF"/>
</dbReference>
<dbReference type="SUPFAM" id="SSF47473">
    <property type="entry name" value="EF-hand"/>
    <property type="match status" value="1"/>
</dbReference>
<dbReference type="AlphaFoldDB" id="A0A7S0HDI1"/>
<evidence type="ECO:0000259" key="4">
    <source>
        <dbReference type="PROSITE" id="PS50222"/>
    </source>
</evidence>
<dbReference type="InterPro" id="IPR038538">
    <property type="entry name" value="MTERF_sf"/>
</dbReference>
<keyword evidence="2" id="KW-0106">Calcium</keyword>
<dbReference type="SMART" id="SM00733">
    <property type="entry name" value="Mterf"/>
    <property type="match status" value="8"/>
</dbReference>
<accession>A0A7S0HDI1</accession>
<evidence type="ECO:0000256" key="1">
    <source>
        <dbReference type="ARBA" id="ARBA00007692"/>
    </source>
</evidence>
<dbReference type="Gene3D" id="1.25.70.10">
    <property type="entry name" value="Transcription termination factor 3, mitochondrial"/>
    <property type="match status" value="1"/>
</dbReference>
<dbReference type="GO" id="GO:0003676">
    <property type="term" value="F:nucleic acid binding"/>
    <property type="evidence" value="ECO:0007669"/>
    <property type="project" value="InterPro"/>
</dbReference>
<protein>
    <recommendedName>
        <fullName evidence="4">EF-hand domain-containing protein</fullName>
    </recommendedName>
</protein>
<dbReference type="PROSITE" id="PS50222">
    <property type="entry name" value="EF_HAND_2"/>
    <property type="match status" value="1"/>
</dbReference>
<organism evidence="5">
    <name type="scientific">Hanusia phi</name>
    <dbReference type="NCBI Taxonomy" id="3032"/>
    <lineage>
        <taxon>Eukaryota</taxon>
        <taxon>Cryptophyceae</taxon>
        <taxon>Pyrenomonadales</taxon>
        <taxon>Geminigeraceae</taxon>
        <taxon>Hanusia</taxon>
    </lineage>
</organism>